<evidence type="ECO:0000256" key="2">
    <source>
        <dbReference type="SAM" id="Phobius"/>
    </source>
</evidence>
<name>A0A0C2MT66_THEKT</name>
<evidence type="ECO:0000256" key="1">
    <source>
        <dbReference type="SAM" id="MobiDB-lite"/>
    </source>
</evidence>
<gene>
    <name evidence="3" type="ORF">RF11_01819</name>
</gene>
<feature type="region of interest" description="Disordered" evidence="1">
    <location>
        <begin position="1"/>
        <end position="84"/>
    </location>
</feature>
<feature type="compositionally biased region" description="Polar residues" evidence="1">
    <location>
        <begin position="17"/>
        <end position="36"/>
    </location>
</feature>
<keyword evidence="2" id="KW-0472">Membrane</keyword>
<dbReference type="Proteomes" id="UP000031668">
    <property type="component" value="Unassembled WGS sequence"/>
</dbReference>
<comment type="caution">
    <text evidence="3">The sequence shown here is derived from an EMBL/GenBank/DDBJ whole genome shotgun (WGS) entry which is preliminary data.</text>
</comment>
<evidence type="ECO:0000313" key="4">
    <source>
        <dbReference type="Proteomes" id="UP000031668"/>
    </source>
</evidence>
<organism evidence="3 4">
    <name type="scientific">Thelohanellus kitauei</name>
    <name type="common">Myxosporean</name>
    <dbReference type="NCBI Taxonomy" id="669202"/>
    <lineage>
        <taxon>Eukaryota</taxon>
        <taxon>Metazoa</taxon>
        <taxon>Cnidaria</taxon>
        <taxon>Myxozoa</taxon>
        <taxon>Myxosporea</taxon>
        <taxon>Bivalvulida</taxon>
        <taxon>Platysporina</taxon>
        <taxon>Myxobolidae</taxon>
        <taxon>Thelohanellus</taxon>
    </lineage>
</organism>
<feature type="compositionally biased region" description="Basic and acidic residues" evidence="1">
    <location>
        <begin position="1"/>
        <end position="16"/>
    </location>
</feature>
<keyword evidence="4" id="KW-1185">Reference proteome</keyword>
<accession>A0A0C2MT66</accession>
<feature type="compositionally biased region" description="Polar residues" evidence="1">
    <location>
        <begin position="43"/>
        <end position="84"/>
    </location>
</feature>
<protein>
    <submittedName>
        <fullName evidence="3">Uncharacterized protein</fullName>
    </submittedName>
</protein>
<keyword evidence="2" id="KW-0812">Transmembrane</keyword>
<evidence type="ECO:0000313" key="3">
    <source>
        <dbReference type="EMBL" id="KII67410.1"/>
    </source>
</evidence>
<keyword evidence="2" id="KW-1133">Transmembrane helix</keyword>
<reference evidence="3 4" key="1">
    <citation type="journal article" date="2014" name="Genome Biol. Evol.">
        <title>The genome of the myxosporean Thelohanellus kitauei shows adaptations to nutrient acquisition within its fish host.</title>
        <authorList>
            <person name="Yang Y."/>
            <person name="Xiong J."/>
            <person name="Zhou Z."/>
            <person name="Huo F."/>
            <person name="Miao W."/>
            <person name="Ran C."/>
            <person name="Liu Y."/>
            <person name="Zhang J."/>
            <person name="Feng J."/>
            <person name="Wang M."/>
            <person name="Wang M."/>
            <person name="Wang L."/>
            <person name="Yao B."/>
        </authorList>
    </citation>
    <scope>NUCLEOTIDE SEQUENCE [LARGE SCALE GENOMIC DNA]</scope>
    <source>
        <strain evidence="3">Wuqing</strain>
    </source>
</reference>
<dbReference type="EMBL" id="JWZT01003204">
    <property type="protein sequence ID" value="KII67410.1"/>
    <property type="molecule type" value="Genomic_DNA"/>
</dbReference>
<proteinExistence type="predicted"/>
<feature type="transmembrane region" description="Helical" evidence="2">
    <location>
        <begin position="118"/>
        <end position="135"/>
    </location>
</feature>
<dbReference type="AlphaFoldDB" id="A0A0C2MT66"/>
<sequence>MAKEGSSSYKDDEIRTESVTSISTEELASRVLTQSSKTDKNELSAQQKQMQAIGSNSKYRTNNYHGKSSLKTTKWPKSQDSKQTTVSVNSDSVLTNDEIVEASKAKLQFLGNVDLKDLFLFFLMIVAVAIMVIEIKSRRKISRQLRNYLFHV</sequence>